<feature type="signal peptide" evidence="2">
    <location>
        <begin position="1"/>
        <end position="27"/>
    </location>
</feature>
<evidence type="ECO:0000256" key="2">
    <source>
        <dbReference type="SAM" id="SignalP"/>
    </source>
</evidence>
<organism evidence="4 5">
    <name type="scientific">Desulfitobacterium metallireducens DSM 15288</name>
    <dbReference type="NCBI Taxonomy" id="871968"/>
    <lineage>
        <taxon>Bacteria</taxon>
        <taxon>Bacillati</taxon>
        <taxon>Bacillota</taxon>
        <taxon>Clostridia</taxon>
        <taxon>Eubacteriales</taxon>
        <taxon>Desulfitobacteriaceae</taxon>
        <taxon>Desulfitobacterium</taxon>
    </lineage>
</organism>
<evidence type="ECO:0000313" key="5">
    <source>
        <dbReference type="Proteomes" id="UP000010847"/>
    </source>
</evidence>
<name>W0EB86_9FIRM</name>
<evidence type="ECO:0000313" key="4">
    <source>
        <dbReference type="EMBL" id="AHF08027.1"/>
    </source>
</evidence>
<dbReference type="HOGENOM" id="CLU_049000_0_0_9"/>
<dbReference type="InterPro" id="IPR043725">
    <property type="entry name" value="DUF5667"/>
</dbReference>
<reference evidence="4 5" key="1">
    <citation type="submission" date="2013-12" db="EMBL/GenBank/DDBJ databases">
        <authorList>
            <consortium name="DOE Joint Genome Institute"/>
            <person name="Smidt H."/>
            <person name="Huntemann M."/>
            <person name="Han J."/>
            <person name="Chen A."/>
            <person name="Kyrpides N."/>
            <person name="Mavromatis K."/>
            <person name="Markowitz V."/>
            <person name="Palaniappan K."/>
            <person name="Ivanova N."/>
            <person name="Schaumberg A."/>
            <person name="Pati A."/>
            <person name="Liolios K."/>
            <person name="Nordberg H.P."/>
            <person name="Cantor M.N."/>
            <person name="Hua S.X."/>
            <person name="Woyke T."/>
        </authorList>
    </citation>
    <scope>NUCLEOTIDE SEQUENCE [LARGE SCALE GENOMIC DNA]</scope>
    <source>
        <strain evidence="5">DSM 15288</strain>
    </source>
</reference>
<evidence type="ECO:0000259" key="3">
    <source>
        <dbReference type="Pfam" id="PF18915"/>
    </source>
</evidence>
<keyword evidence="5" id="KW-1185">Reference proteome</keyword>
<feature type="compositionally biased region" description="Low complexity" evidence="1">
    <location>
        <begin position="33"/>
        <end position="59"/>
    </location>
</feature>
<dbReference type="STRING" id="871968.DESME_14040"/>
<dbReference type="eggNOG" id="ENOG50327JQ">
    <property type="taxonomic scope" value="Bacteria"/>
</dbReference>
<gene>
    <name evidence="4" type="ORF">DESME_14040</name>
</gene>
<feature type="compositionally biased region" description="Polar residues" evidence="1">
    <location>
        <begin position="271"/>
        <end position="281"/>
    </location>
</feature>
<evidence type="ECO:0000256" key="1">
    <source>
        <dbReference type="SAM" id="MobiDB-lite"/>
    </source>
</evidence>
<dbReference type="AlphaFoldDB" id="W0EB86"/>
<dbReference type="Pfam" id="PF18915">
    <property type="entry name" value="DUF5667"/>
    <property type="match status" value="1"/>
</dbReference>
<feature type="compositionally biased region" description="Basic and acidic residues" evidence="1">
    <location>
        <begin position="284"/>
        <end position="300"/>
    </location>
</feature>
<feature type="region of interest" description="Disordered" evidence="1">
    <location>
        <begin position="271"/>
        <end position="362"/>
    </location>
</feature>
<proteinExistence type="predicted"/>
<protein>
    <recommendedName>
        <fullName evidence="3">DUF5667 domain-containing protein</fullName>
    </recommendedName>
</protein>
<feature type="chain" id="PRO_5004788566" description="DUF5667 domain-containing protein" evidence="2">
    <location>
        <begin position="28"/>
        <end position="362"/>
    </location>
</feature>
<feature type="region of interest" description="Disordered" evidence="1">
    <location>
        <begin position="33"/>
        <end position="60"/>
    </location>
</feature>
<sequence length="362" mass="38978">MKKIKALAFALSLSLCTLPLSAPLALAVDGTATTGTTGTTATTDTTSTTGATDTTSSTGLDPVVDANGDIVDPGTLPDSPFYWLTELIAKLQVILTTDPAAKAQLLEKQSLEKMAEAEIMIESGDTEKAQTAMEGYTQKLTEAQAFLNDLTATDSETAQKLELALSQSHAQNIQTLGGLLDKLPPQASEKVALNIVRSMEKSIAKMEKKDQIELARELRKATKNVETSELTQEEQDSLDELQNSLESDAVNSAEPVTVATDTSVATMSVTDNSKANANGQLKQAEPKEKTELVEQEKLEEQNDGVEVENKQLEQNQKEVEQKQPEQKQVAPKENNGQGRENAASKGKNQNSGKAQESEDNER</sequence>
<feature type="domain" description="DUF5667" evidence="3">
    <location>
        <begin position="74"/>
        <end position="186"/>
    </location>
</feature>
<dbReference type="Proteomes" id="UP000010847">
    <property type="component" value="Chromosome"/>
</dbReference>
<accession>W0EB86</accession>
<dbReference type="RefSeq" id="WP_006715716.1">
    <property type="nucleotide sequence ID" value="NZ_CP007032.1"/>
</dbReference>
<keyword evidence="2" id="KW-0732">Signal</keyword>
<feature type="compositionally biased region" description="Basic and acidic residues" evidence="1">
    <location>
        <begin position="307"/>
        <end position="325"/>
    </location>
</feature>
<dbReference type="EMBL" id="CP007032">
    <property type="protein sequence ID" value="AHF08027.1"/>
    <property type="molecule type" value="Genomic_DNA"/>
</dbReference>
<dbReference type="KEGG" id="dmt:DESME_14040"/>
<dbReference type="OrthoDB" id="1797494at2"/>